<dbReference type="SUPFAM" id="SSF50494">
    <property type="entry name" value="Trypsin-like serine proteases"/>
    <property type="match status" value="1"/>
</dbReference>
<dbReference type="PROSITE" id="PS50240">
    <property type="entry name" value="TRYPSIN_DOM"/>
    <property type="match status" value="1"/>
</dbReference>
<reference evidence="3" key="3">
    <citation type="submission" date="2025-09" db="UniProtKB">
        <authorList>
            <consortium name="Ensembl"/>
        </authorList>
    </citation>
    <scope>IDENTIFICATION</scope>
    <source>
        <strain evidence="3">Brown Norway</strain>
    </source>
</reference>
<proteinExistence type="predicted"/>
<gene>
    <name evidence="3" type="primary">Prss39</name>
</gene>
<keyword evidence="1" id="KW-1015">Disulfide bond</keyword>
<reference evidence="3" key="2">
    <citation type="submission" date="2025-08" db="UniProtKB">
        <authorList>
            <consortium name="Ensembl"/>
        </authorList>
    </citation>
    <scope>IDENTIFICATION</scope>
    <source>
        <strain evidence="3">Brown Norway</strain>
    </source>
</reference>
<dbReference type="PANTHER" id="PTHR24253">
    <property type="entry name" value="TRANSMEMBRANE PROTEASE SERINE"/>
    <property type="match status" value="1"/>
</dbReference>
<protein>
    <submittedName>
        <fullName evidence="3">Protease, serine, 39</fullName>
    </submittedName>
</protein>
<dbReference type="GeneTree" id="ENSGT00940000157345"/>
<dbReference type="PANTHER" id="PTHR24253:SF42">
    <property type="entry name" value="PROTEASE, SERINE 47"/>
    <property type="match status" value="1"/>
</dbReference>
<dbReference type="CDD" id="cd00190">
    <property type="entry name" value="Tryp_SPc"/>
    <property type="match status" value="1"/>
</dbReference>
<dbReference type="GeneID" id="363215"/>
<name>A0ABK0LQV7_RAT</name>
<evidence type="ECO:0000313" key="3">
    <source>
        <dbReference type="Ensembl" id="ENSRNOP00000107426.1"/>
    </source>
</evidence>
<feature type="domain" description="Peptidase S1" evidence="2">
    <location>
        <begin position="72"/>
        <end position="316"/>
    </location>
</feature>
<dbReference type="SMART" id="SM00020">
    <property type="entry name" value="Tryp_SPc"/>
    <property type="match status" value="1"/>
</dbReference>
<dbReference type="Ensembl" id="ENSRNOT00000148729.1">
    <property type="protein sequence ID" value="ENSRNOP00000107426.1"/>
    <property type="gene ID" value="ENSRNOG00000023858.7"/>
</dbReference>
<keyword evidence="4" id="KW-1185">Reference proteome</keyword>
<dbReference type="Pfam" id="PF00089">
    <property type="entry name" value="Trypsin"/>
    <property type="match status" value="1"/>
</dbReference>
<dbReference type="InterPro" id="IPR009003">
    <property type="entry name" value="Peptidase_S1_PA"/>
</dbReference>
<reference evidence="3" key="1">
    <citation type="submission" date="2024-01" db="EMBL/GenBank/DDBJ databases">
        <title>GRCr8: a new rat reference genome assembly contstructed from accurate long reads and long range scaffolding.</title>
        <authorList>
            <person name="Doris P.A."/>
            <person name="Kalbfleisch T."/>
            <person name="Li K."/>
            <person name="Howe K."/>
            <person name="Wood J."/>
        </authorList>
    </citation>
    <scope>NUCLEOTIDE SEQUENCE [LARGE SCALE GENOMIC DNA]</scope>
    <source>
        <strain evidence="3">Brown Norway</strain>
    </source>
</reference>
<dbReference type="RefSeq" id="XP_006244779.1">
    <property type="nucleotide sequence ID" value="XM_006244717.5"/>
</dbReference>
<evidence type="ECO:0000256" key="1">
    <source>
        <dbReference type="ARBA" id="ARBA00023157"/>
    </source>
</evidence>
<dbReference type="InterPro" id="IPR033116">
    <property type="entry name" value="TRYPSIN_SER"/>
</dbReference>
<evidence type="ECO:0000313" key="4">
    <source>
        <dbReference type="Proteomes" id="UP000002494"/>
    </source>
</evidence>
<accession>A0ABK0LQV7</accession>
<dbReference type="InterPro" id="IPR001314">
    <property type="entry name" value="Peptidase_S1A"/>
</dbReference>
<dbReference type="PROSITE" id="PS00135">
    <property type="entry name" value="TRYPSIN_SER"/>
    <property type="match status" value="1"/>
</dbReference>
<dbReference type="Proteomes" id="UP000002494">
    <property type="component" value="Chromosome 9"/>
</dbReference>
<dbReference type="InterPro" id="IPR043504">
    <property type="entry name" value="Peptidase_S1_PA_chymotrypsin"/>
</dbReference>
<organism evidence="3 4">
    <name type="scientific">Rattus norvegicus</name>
    <name type="common">Rat</name>
    <dbReference type="NCBI Taxonomy" id="10116"/>
    <lineage>
        <taxon>Eukaryota</taxon>
        <taxon>Metazoa</taxon>
        <taxon>Chordata</taxon>
        <taxon>Craniata</taxon>
        <taxon>Vertebrata</taxon>
        <taxon>Euteleostomi</taxon>
        <taxon>Mammalia</taxon>
        <taxon>Eutheria</taxon>
        <taxon>Euarchontoglires</taxon>
        <taxon>Glires</taxon>
        <taxon>Rodentia</taxon>
        <taxon>Myomorpha</taxon>
        <taxon>Muroidea</taxon>
        <taxon>Muridae</taxon>
        <taxon>Murinae</taxon>
        <taxon>Rattus</taxon>
    </lineage>
</organism>
<dbReference type="RGD" id="1309276">
    <property type="gene designation" value="Prss39"/>
</dbReference>
<sequence length="371" mass="41345">MWLEMEKPWDVVNAFAPKEPLPATCAGLQALTNTSTHIGRLAQTNGPCPEGKCLVAGIVSTVCGKTKFQGKIYGGSIAKAERWPWQASLIFRGRHICGAVLIDKNWVASAAHCFKRSLKPSDYRILLGYNELSNPSNYSRQMTLSKVIVHEDYNKLHSQEKDIVLIQLHLPVRYSSHIFPVCVPDQTTKEPSDESCWISGWGMVTDDKFLQAPFPLLDSEVFLMNDQECEAFFQTPQISITEYDAIKDDMICAGDITNQKSTCRGDSGGPLVCLLDSYWYLVGLASWSGACLEPIHSPSIFTRVSHFSDWIEKKKADTPDVDPSLAPLEETAPSLIGWRNYSAGTTLEPRICTTLLSSQVLLLQSIWLRIL</sequence>
<dbReference type="PRINTS" id="PR00722">
    <property type="entry name" value="CHYMOTRYPSIN"/>
</dbReference>
<dbReference type="Gene3D" id="2.40.10.10">
    <property type="entry name" value="Trypsin-like serine proteases"/>
    <property type="match status" value="1"/>
</dbReference>
<dbReference type="InterPro" id="IPR001254">
    <property type="entry name" value="Trypsin_dom"/>
</dbReference>
<evidence type="ECO:0000259" key="2">
    <source>
        <dbReference type="PROSITE" id="PS50240"/>
    </source>
</evidence>